<feature type="chain" id="PRO_5012496037" evidence="4">
    <location>
        <begin position="33"/>
        <end position="425"/>
    </location>
</feature>
<dbReference type="Pfam" id="PF01547">
    <property type="entry name" value="SBP_bac_1"/>
    <property type="match status" value="1"/>
</dbReference>
<keyword evidence="6" id="KW-1185">Reference proteome</keyword>
<keyword evidence="3 4" id="KW-0732">Signal</keyword>
<reference evidence="5 6" key="1">
    <citation type="submission" date="2017-10" db="EMBL/GenBank/DDBJ databases">
        <title>Sequencing the genomes of 1000 actinobacteria strains.</title>
        <authorList>
            <person name="Klenk H.-P."/>
        </authorList>
    </citation>
    <scope>NUCLEOTIDE SEQUENCE [LARGE SCALE GENOMIC DNA]</scope>
    <source>
        <strain evidence="5 6">DSM 15597</strain>
    </source>
</reference>
<dbReference type="AlphaFoldDB" id="A0A2A9CMX2"/>
<dbReference type="PROSITE" id="PS51257">
    <property type="entry name" value="PROKAR_LIPOPROTEIN"/>
    <property type="match status" value="1"/>
</dbReference>
<evidence type="ECO:0000256" key="4">
    <source>
        <dbReference type="SAM" id="SignalP"/>
    </source>
</evidence>
<dbReference type="PANTHER" id="PTHR43649">
    <property type="entry name" value="ARABINOSE-BINDING PROTEIN-RELATED"/>
    <property type="match status" value="1"/>
</dbReference>
<dbReference type="InterPro" id="IPR006059">
    <property type="entry name" value="SBP"/>
</dbReference>
<evidence type="ECO:0000256" key="3">
    <source>
        <dbReference type="ARBA" id="ARBA00022729"/>
    </source>
</evidence>
<feature type="signal peptide" evidence="4">
    <location>
        <begin position="1"/>
        <end position="32"/>
    </location>
</feature>
<dbReference type="InterPro" id="IPR050490">
    <property type="entry name" value="Bact_solute-bd_prot1"/>
</dbReference>
<sequence>MEIRRMGSFGSRAMVALGLAAALSLSGCAVSAKSETQDTIRVVAQAGGPGEALKAAAEAYTAAGKGKVEVDLYDYDAVRERTVLGFSSGKDSYDVIGFDYLWMPQYIKDGYLSPLGDMISAKKDLNAADFVPAYTKWATVDGKQYGIPWFGAVYMLYYRTDLLKQAGVEVPKTWDEYLAAAKKLQEKTGVTGTTLIGKRDDPLMCEYWSLAWSYGASILNADGKASTINSPEATKALDAWKQVLAYAPKDALAADWPAAAAAFSEGKTAMMINFSDTSDALIADTSAVKGKVGFAALPAGPTGKSTPNLGGWGLGISAKAKNQQAAFDFVSWVTSAEQQNAALAKGGSPSRVSVLSDPANQQSHPYFAAALQNYQNAIYFPVTPAWVDWEAAIAPALSEGMSGKVSTQEAVKSASERLDAELAKG</sequence>
<organism evidence="5 6">
    <name type="scientific">Propionicimonas paludicola</name>
    <dbReference type="NCBI Taxonomy" id="185243"/>
    <lineage>
        <taxon>Bacteria</taxon>
        <taxon>Bacillati</taxon>
        <taxon>Actinomycetota</taxon>
        <taxon>Actinomycetes</taxon>
        <taxon>Propionibacteriales</taxon>
        <taxon>Nocardioidaceae</taxon>
        <taxon>Propionicimonas</taxon>
    </lineage>
</organism>
<name>A0A2A9CMX2_9ACTN</name>
<evidence type="ECO:0000256" key="1">
    <source>
        <dbReference type="ARBA" id="ARBA00008520"/>
    </source>
</evidence>
<dbReference type="Proteomes" id="UP000226079">
    <property type="component" value="Unassembled WGS sequence"/>
</dbReference>
<accession>A0A2A9CMX2</accession>
<dbReference type="PANTHER" id="PTHR43649:SF34">
    <property type="entry name" value="ABC TRANSPORTER PERIPLASMIC-BINDING PROTEIN YCJN-RELATED"/>
    <property type="match status" value="1"/>
</dbReference>
<dbReference type="Gene3D" id="3.40.190.10">
    <property type="entry name" value="Periplasmic binding protein-like II"/>
    <property type="match status" value="2"/>
</dbReference>
<evidence type="ECO:0000256" key="2">
    <source>
        <dbReference type="ARBA" id="ARBA00022448"/>
    </source>
</evidence>
<comment type="similarity">
    <text evidence="1">Belongs to the bacterial solute-binding protein 1 family.</text>
</comment>
<protein>
    <submittedName>
        <fullName evidence="5">Carbohydrate ABC transporter substrate-binding protein (CUT1 family)</fullName>
    </submittedName>
</protein>
<evidence type="ECO:0000313" key="6">
    <source>
        <dbReference type="Proteomes" id="UP000226079"/>
    </source>
</evidence>
<evidence type="ECO:0000313" key="5">
    <source>
        <dbReference type="EMBL" id="PFG15797.1"/>
    </source>
</evidence>
<dbReference type="EMBL" id="PDJC01000001">
    <property type="protein sequence ID" value="PFG15797.1"/>
    <property type="molecule type" value="Genomic_DNA"/>
</dbReference>
<keyword evidence="2" id="KW-0813">Transport</keyword>
<gene>
    <name evidence="5" type="ORF">ATK74_0317</name>
</gene>
<proteinExistence type="inferred from homology"/>
<comment type="caution">
    <text evidence="5">The sequence shown here is derived from an EMBL/GenBank/DDBJ whole genome shotgun (WGS) entry which is preliminary data.</text>
</comment>
<dbReference type="SUPFAM" id="SSF53850">
    <property type="entry name" value="Periplasmic binding protein-like II"/>
    <property type="match status" value="1"/>
</dbReference>
<dbReference type="OrthoDB" id="9770625at2"/>